<dbReference type="AlphaFoldDB" id="A0A1C3N3H7"/>
<protein>
    <submittedName>
        <fullName evidence="9">Stealth protein CR3, conserved region 3</fullName>
    </submittedName>
</protein>
<feature type="domain" description="Stealth protein CR4 conserved region 4" evidence="8">
    <location>
        <begin position="502"/>
        <end position="554"/>
    </location>
</feature>
<dbReference type="PANTHER" id="PTHR24045:SF0">
    <property type="entry name" value="N-ACETYLGLUCOSAMINE-1-PHOSPHOTRANSFERASE SUBUNITS ALPHA_BETA"/>
    <property type="match status" value="1"/>
</dbReference>
<keyword evidence="10" id="KW-1185">Reference proteome</keyword>
<dbReference type="InterPro" id="IPR031357">
    <property type="entry name" value="Stealth_CR3"/>
</dbReference>
<dbReference type="EMBL" id="LT598496">
    <property type="protein sequence ID" value="SBV27127.1"/>
    <property type="molecule type" value="Genomic_DNA"/>
</dbReference>
<evidence type="ECO:0000256" key="1">
    <source>
        <dbReference type="ARBA" id="ARBA00007583"/>
    </source>
</evidence>
<dbReference type="GO" id="GO:0016772">
    <property type="term" value="F:transferase activity, transferring phosphorus-containing groups"/>
    <property type="evidence" value="ECO:0007669"/>
    <property type="project" value="InterPro"/>
</dbReference>
<evidence type="ECO:0000256" key="3">
    <source>
        <dbReference type="ARBA" id="ARBA00023169"/>
    </source>
</evidence>
<evidence type="ECO:0000256" key="4">
    <source>
        <dbReference type="SAM" id="MobiDB-lite"/>
    </source>
</evidence>
<name>A0A1C3N3H7_9ACTN</name>
<dbReference type="Pfam" id="PF17102">
    <property type="entry name" value="Stealth_CR3"/>
    <property type="match status" value="1"/>
</dbReference>
<feature type="domain" description="Stealth protein CR3 conserved region 3" evidence="7">
    <location>
        <begin position="426"/>
        <end position="474"/>
    </location>
</feature>
<dbReference type="RefSeq" id="WP_091590556.1">
    <property type="nucleotide sequence ID" value="NZ_JBHRWG010000006.1"/>
</dbReference>
<dbReference type="STRING" id="307121.GA0070620_2634"/>
<keyword evidence="3" id="KW-0270">Exopolysaccharide synthesis</keyword>
<sequence>MIALRVYRLLPPSARRRLIRLLPEHRRLGLVRTLVRAPGGDTVHPVGSVVSVDDGGVRTPAEVVAAATPLQMWHRNLTAVTSALDAAGIRYHCLRNDDHLRSTVAVVADQRDAVRRTLHAAPALSGAQIRTVEVRPGRHQPDLTPTEVFQVWFPVTDARAGVVLGSRHACEIEFWTRDGDVIRAPRHNAVIDEAPVEPEPVRVAAALLSHFVPEADDHTYGSRRDLAVRAFDRVGFPVDAVYTWVDGSDPEWLDRKRAALGEAGGPLHAVAANSSRYHNRDELRYSLRSLHSFAPWLRRIFLITDGQLPSWLDPHHPMVTVVSHAELFADLGVRSSFNSHAIESRLHRIEGLAEHFLYLNDDVFLGRPLLPTHFFHANGIAKFFPSAAQFGLGDAKPGDLPVNAAGKNNRRQIQRQFGVTITQKMKHTPFALRRSIMYQIEHVLRDGVTETARHRFRHHGDLSIPSALHQYWAYLTAQAVPGDIEYEYADLGHPSTPARLAELLARRHRDVFCLNDTDSDPRSMAEQESMLADFLPRYLPFPAPFELPDDVVAQRRTQGASALWRQANGVRRGAGQVDAATTPSLRIPRQVDAPTTPALPRPADPSAVSRMRVGPRLDAPTLPSMRIAAGRTVDESGGTTGTEGPRQKGTRDA</sequence>
<dbReference type="InterPro" id="IPR031356">
    <property type="entry name" value="Stealth_CR4"/>
</dbReference>
<dbReference type="GO" id="GO:0000271">
    <property type="term" value="P:polysaccharide biosynthetic process"/>
    <property type="evidence" value="ECO:0007669"/>
    <property type="project" value="UniProtKB-KW"/>
</dbReference>
<organism evidence="9 10">
    <name type="scientific">Micromonospora krabiensis</name>
    <dbReference type="NCBI Taxonomy" id="307121"/>
    <lineage>
        <taxon>Bacteria</taxon>
        <taxon>Bacillati</taxon>
        <taxon>Actinomycetota</taxon>
        <taxon>Actinomycetes</taxon>
        <taxon>Micromonosporales</taxon>
        <taxon>Micromonosporaceae</taxon>
        <taxon>Micromonospora</taxon>
    </lineage>
</organism>
<feature type="domain" description="Stealth protein CR2 conserved region 2" evidence="5">
    <location>
        <begin position="276"/>
        <end position="382"/>
    </location>
</feature>
<accession>A0A1C3N3H7</accession>
<feature type="domain" description="Stealth protein CR1 conserved region 1" evidence="6">
    <location>
        <begin position="236"/>
        <end position="261"/>
    </location>
</feature>
<feature type="region of interest" description="Disordered" evidence="4">
    <location>
        <begin position="590"/>
        <end position="653"/>
    </location>
</feature>
<dbReference type="Pfam" id="PF11380">
    <property type="entry name" value="Stealth_CR2"/>
    <property type="match status" value="1"/>
</dbReference>
<evidence type="ECO:0000259" key="6">
    <source>
        <dbReference type="Pfam" id="PF17101"/>
    </source>
</evidence>
<evidence type="ECO:0000256" key="2">
    <source>
        <dbReference type="ARBA" id="ARBA00022679"/>
    </source>
</evidence>
<dbReference type="InterPro" id="IPR047141">
    <property type="entry name" value="Stealth"/>
</dbReference>
<evidence type="ECO:0000259" key="8">
    <source>
        <dbReference type="Pfam" id="PF17103"/>
    </source>
</evidence>
<evidence type="ECO:0000259" key="5">
    <source>
        <dbReference type="Pfam" id="PF11380"/>
    </source>
</evidence>
<dbReference type="Pfam" id="PF17101">
    <property type="entry name" value="Stealth_CR1"/>
    <property type="match status" value="1"/>
</dbReference>
<evidence type="ECO:0000313" key="9">
    <source>
        <dbReference type="EMBL" id="SBV27127.1"/>
    </source>
</evidence>
<dbReference type="InterPro" id="IPR021520">
    <property type="entry name" value="Stealth_CR2"/>
</dbReference>
<gene>
    <name evidence="9" type="ORF">GA0070620_2634</name>
</gene>
<comment type="similarity">
    <text evidence="1">Belongs to the stealth family.</text>
</comment>
<proteinExistence type="inferred from homology"/>
<dbReference type="InterPro" id="IPR031358">
    <property type="entry name" value="Stealth_CR1"/>
</dbReference>
<evidence type="ECO:0000313" key="10">
    <source>
        <dbReference type="Proteomes" id="UP000199393"/>
    </source>
</evidence>
<dbReference type="Proteomes" id="UP000199393">
    <property type="component" value="Chromosome I"/>
</dbReference>
<dbReference type="PATRIC" id="fig|307121.4.peg.2698"/>
<evidence type="ECO:0000259" key="7">
    <source>
        <dbReference type="Pfam" id="PF17102"/>
    </source>
</evidence>
<keyword evidence="2" id="KW-0808">Transferase</keyword>
<dbReference type="OrthoDB" id="570545at2"/>
<dbReference type="Pfam" id="PF17103">
    <property type="entry name" value="Stealth_CR4"/>
    <property type="match status" value="1"/>
</dbReference>
<dbReference type="PANTHER" id="PTHR24045">
    <property type="match status" value="1"/>
</dbReference>
<reference evidence="10" key="1">
    <citation type="submission" date="2016-06" db="EMBL/GenBank/DDBJ databases">
        <authorList>
            <person name="Varghese N."/>
            <person name="Submissions Spin"/>
        </authorList>
    </citation>
    <scope>NUCLEOTIDE SEQUENCE [LARGE SCALE GENOMIC DNA]</scope>
    <source>
        <strain evidence="10">DSM 45344</strain>
    </source>
</reference>